<keyword evidence="3" id="KW-1185">Reference proteome</keyword>
<comment type="caution">
    <text evidence="2">The sequence shown here is derived from an EMBL/GenBank/DDBJ whole genome shotgun (WGS) entry which is preliminary data.</text>
</comment>
<name>A0A5B7IRJ2_PORTR</name>
<accession>A0A5B7IRJ2</accession>
<evidence type="ECO:0000313" key="3">
    <source>
        <dbReference type="Proteomes" id="UP000324222"/>
    </source>
</evidence>
<feature type="chain" id="PRO_5022758589" evidence="1">
    <location>
        <begin position="17"/>
        <end position="63"/>
    </location>
</feature>
<reference evidence="2 3" key="1">
    <citation type="submission" date="2019-05" db="EMBL/GenBank/DDBJ databases">
        <title>Another draft genome of Portunus trituberculatus and its Hox gene families provides insights of decapod evolution.</title>
        <authorList>
            <person name="Jeong J.-H."/>
            <person name="Song I."/>
            <person name="Kim S."/>
            <person name="Choi T."/>
            <person name="Kim D."/>
            <person name="Ryu S."/>
            <person name="Kim W."/>
        </authorList>
    </citation>
    <scope>NUCLEOTIDE SEQUENCE [LARGE SCALE GENOMIC DNA]</scope>
    <source>
        <tissue evidence="2">Muscle</tissue>
    </source>
</reference>
<dbReference type="Proteomes" id="UP000324222">
    <property type="component" value="Unassembled WGS sequence"/>
</dbReference>
<feature type="signal peptide" evidence="1">
    <location>
        <begin position="1"/>
        <end position="16"/>
    </location>
</feature>
<proteinExistence type="predicted"/>
<dbReference type="EMBL" id="VSRR010064770">
    <property type="protein sequence ID" value="MPC84207.1"/>
    <property type="molecule type" value="Genomic_DNA"/>
</dbReference>
<sequence length="63" mass="7029">MLALQVIITQLQVLFPGYMCTLSNGSWKDRSHVGMLSHQVLLTAPKCCHPQCKADEDRQCGNL</sequence>
<keyword evidence="1" id="KW-0732">Signal</keyword>
<evidence type="ECO:0000313" key="2">
    <source>
        <dbReference type="EMBL" id="MPC84207.1"/>
    </source>
</evidence>
<evidence type="ECO:0000256" key="1">
    <source>
        <dbReference type="SAM" id="SignalP"/>
    </source>
</evidence>
<gene>
    <name evidence="2" type="ORF">E2C01_078936</name>
</gene>
<organism evidence="2 3">
    <name type="scientific">Portunus trituberculatus</name>
    <name type="common">Swimming crab</name>
    <name type="synonym">Neptunus trituberculatus</name>
    <dbReference type="NCBI Taxonomy" id="210409"/>
    <lineage>
        <taxon>Eukaryota</taxon>
        <taxon>Metazoa</taxon>
        <taxon>Ecdysozoa</taxon>
        <taxon>Arthropoda</taxon>
        <taxon>Crustacea</taxon>
        <taxon>Multicrustacea</taxon>
        <taxon>Malacostraca</taxon>
        <taxon>Eumalacostraca</taxon>
        <taxon>Eucarida</taxon>
        <taxon>Decapoda</taxon>
        <taxon>Pleocyemata</taxon>
        <taxon>Brachyura</taxon>
        <taxon>Eubrachyura</taxon>
        <taxon>Portunoidea</taxon>
        <taxon>Portunidae</taxon>
        <taxon>Portuninae</taxon>
        <taxon>Portunus</taxon>
    </lineage>
</organism>
<dbReference type="AlphaFoldDB" id="A0A5B7IRJ2"/>
<protein>
    <submittedName>
        <fullName evidence="2">Uncharacterized protein</fullName>
    </submittedName>
</protein>